<name>A0ABV3DL73_9ACTN</name>
<dbReference type="Proteomes" id="UP001551482">
    <property type="component" value="Unassembled WGS sequence"/>
</dbReference>
<evidence type="ECO:0000313" key="2">
    <source>
        <dbReference type="Proteomes" id="UP001551482"/>
    </source>
</evidence>
<dbReference type="RefSeq" id="WP_358357080.1">
    <property type="nucleotide sequence ID" value="NZ_JBEZFP010000065.1"/>
</dbReference>
<dbReference type="PRINTS" id="PR00469">
    <property type="entry name" value="PNDRDTASEII"/>
</dbReference>
<protein>
    <submittedName>
        <fullName evidence="1">FAD-dependent oxidoreductase</fullName>
    </submittedName>
</protein>
<comment type="caution">
    <text evidence="1">The sequence shown here is derived from an EMBL/GenBank/DDBJ whole genome shotgun (WGS) entry which is preliminary data.</text>
</comment>
<dbReference type="SUPFAM" id="SSF51905">
    <property type="entry name" value="FAD/NAD(P)-binding domain"/>
    <property type="match status" value="1"/>
</dbReference>
<dbReference type="PRINTS" id="PR00368">
    <property type="entry name" value="FADPNR"/>
</dbReference>
<gene>
    <name evidence="1" type="ORF">AB0C36_23705</name>
</gene>
<dbReference type="PANTHER" id="PTHR43014:SF2">
    <property type="entry name" value="MERCURIC REDUCTASE"/>
    <property type="match status" value="1"/>
</dbReference>
<dbReference type="Pfam" id="PF12831">
    <property type="entry name" value="FAD_oxidored"/>
    <property type="match status" value="1"/>
</dbReference>
<proteinExistence type="predicted"/>
<dbReference type="EMBL" id="JBEZFP010000065">
    <property type="protein sequence ID" value="MEU8136505.1"/>
    <property type="molecule type" value="Genomic_DNA"/>
</dbReference>
<sequence>MNTPSFDVDLVVVGAGPAGVAAALMAASLQLRTVVVEPGRVGGALHRIGAVENVAGGWSTGVQLADALVADLARLGEAGRCTVVRNRAAAVRGHDDRAEVVLEDDTVLSAAAVVVATGVETLTPQGVAWVTAPEGFVAPPLWRAAPQDLVGRTYVLGGDRPLGTWLRTHPTSTKTLHVLHPAADDYKLAEVAGDERVRLVPVAHIAVTRPAFGSEWMLEVKDRAGGSTTYAAATVLGNLGNRPASLPGLVSGQDGYCAPELQHPRIRIAGDLRSAQFQRIATAQGSGAEAVLANYYAQPRA</sequence>
<accession>A0ABV3DL73</accession>
<reference evidence="1 2" key="1">
    <citation type="submission" date="2024-06" db="EMBL/GenBank/DDBJ databases">
        <title>The Natural Products Discovery Center: Release of the First 8490 Sequenced Strains for Exploring Actinobacteria Biosynthetic Diversity.</title>
        <authorList>
            <person name="Kalkreuter E."/>
            <person name="Kautsar S.A."/>
            <person name="Yang D."/>
            <person name="Bader C.D."/>
            <person name="Teijaro C.N."/>
            <person name="Fluegel L."/>
            <person name="Davis C.M."/>
            <person name="Simpson J.R."/>
            <person name="Lauterbach L."/>
            <person name="Steele A.D."/>
            <person name="Gui C."/>
            <person name="Meng S."/>
            <person name="Li G."/>
            <person name="Viehrig K."/>
            <person name="Ye F."/>
            <person name="Su P."/>
            <person name="Kiefer A.F."/>
            <person name="Nichols A."/>
            <person name="Cepeda A.J."/>
            <person name="Yan W."/>
            <person name="Fan B."/>
            <person name="Jiang Y."/>
            <person name="Adhikari A."/>
            <person name="Zheng C.-J."/>
            <person name="Schuster L."/>
            <person name="Cowan T.M."/>
            <person name="Smanski M.J."/>
            <person name="Chevrette M.G."/>
            <person name="De Carvalho L.P.S."/>
            <person name="Shen B."/>
        </authorList>
    </citation>
    <scope>NUCLEOTIDE SEQUENCE [LARGE SCALE GENOMIC DNA]</scope>
    <source>
        <strain evidence="1 2">NPDC048946</strain>
    </source>
</reference>
<dbReference type="InterPro" id="IPR036188">
    <property type="entry name" value="FAD/NAD-bd_sf"/>
</dbReference>
<keyword evidence="2" id="KW-1185">Reference proteome</keyword>
<organism evidence="1 2">
    <name type="scientific">Streptodolium elevatio</name>
    <dbReference type="NCBI Taxonomy" id="3157996"/>
    <lineage>
        <taxon>Bacteria</taxon>
        <taxon>Bacillati</taxon>
        <taxon>Actinomycetota</taxon>
        <taxon>Actinomycetes</taxon>
        <taxon>Kitasatosporales</taxon>
        <taxon>Streptomycetaceae</taxon>
        <taxon>Streptodolium</taxon>
    </lineage>
</organism>
<dbReference type="PANTHER" id="PTHR43014">
    <property type="entry name" value="MERCURIC REDUCTASE"/>
    <property type="match status" value="1"/>
</dbReference>
<dbReference type="Gene3D" id="3.50.50.60">
    <property type="entry name" value="FAD/NAD(P)-binding domain"/>
    <property type="match status" value="2"/>
</dbReference>
<evidence type="ECO:0000313" key="1">
    <source>
        <dbReference type="EMBL" id="MEU8136505.1"/>
    </source>
</evidence>